<feature type="compositionally biased region" description="Basic and acidic residues" evidence="2">
    <location>
        <begin position="43"/>
        <end position="57"/>
    </location>
</feature>
<gene>
    <name evidence="3" type="ORF">g.19982</name>
</gene>
<feature type="region of interest" description="Disordered" evidence="2">
    <location>
        <begin position="548"/>
        <end position="567"/>
    </location>
</feature>
<protein>
    <submittedName>
        <fullName evidence="3">Uncharacterized protein</fullName>
    </submittedName>
</protein>
<feature type="compositionally biased region" description="Basic and acidic residues" evidence="2">
    <location>
        <begin position="812"/>
        <end position="826"/>
    </location>
</feature>
<feature type="region of interest" description="Disordered" evidence="2">
    <location>
        <begin position="791"/>
        <end position="1160"/>
    </location>
</feature>
<dbReference type="PANTHER" id="PTHR23159">
    <property type="entry name" value="CENTROSOMAL PROTEIN 2"/>
    <property type="match status" value="1"/>
</dbReference>
<accession>A0A1B6K933</accession>
<feature type="compositionally biased region" description="Basic and acidic residues" evidence="2">
    <location>
        <begin position="1074"/>
        <end position="1135"/>
    </location>
</feature>
<evidence type="ECO:0000256" key="1">
    <source>
        <dbReference type="SAM" id="Coils"/>
    </source>
</evidence>
<organism evidence="3">
    <name type="scientific">Graphocephala atropunctata</name>
    <dbReference type="NCBI Taxonomy" id="36148"/>
    <lineage>
        <taxon>Eukaryota</taxon>
        <taxon>Metazoa</taxon>
        <taxon>Ecdysozoa</taxon>
        <taxon>Arthropoda</taxon>
        <taxon>Hexapoda</taxon>
        <taxon>Insecta</taxon>
        <taxon>Pterygota</taxon>
        <taxon>Neoptera</taxon>
        <taxon>Paraneoptera</taxon>
        <taxon>Hemiptera</taxon>
        <taxon>Auchenorrhyncha</taxon>
        <taxon>Membracoidea</taxon>
        <taxon>Cicadellidae</taxon>
        <taxon>Cicadellinae</taxon>
        <taxon>Cicadellini</taxon>
        <taxon>Graphocephala</taxon>
    </lineage>
</organism>
<feature type="compositionally biased region" description="Basic residues" evidence="2">
    <location>
        <begin position="1060"/>
        <end position="1073"/>
    </location>
</feature>
<reference evidence="3" key="1">
    <citation type="submission" date="2015-11" db="EMBL/GenBank/DDBJ databases">
        <title>De novo transcriptome assembly of four potential Pierce s Disease insect vectors from Arizona vineyards.</title>
        <authorList>
            <person name="Tassone E.E."/>
        </authorList>
    </citation>
    <scope>NUCLEOTIDE SEQUENCE</scope>
</reference>
<evidence type="ECO:0000313" key="3">
    <source>
        <dbReference type="EMBL" id="JAT07952.1"/>
    </source>
</evidence>
<feature type="compositionally biased region" description="Basic and acidic residues" evidence="2">
    <location>
        <begin position="200"/>
        <end position="223"/>
    </location>
</feature>
<dbReference type="PANTHER" id="PTHR23159:SF31">
    <property type="entry name" value="CENTROSOME-ASSOCIATED PROTEIN CEP250 ISOFORM X1"/>
    <property type="match status" value="1"/>
</dbReference>
<feature type="compositionally biased region" description="Basic and acidic residues" evidence="2">
    <location>
        <begin position="66"/>
        <end position="106"/>
    </location>
</feature>
<feature type="region of interest" description="Disordered" evidence="2">
    <location>
        <begin position="641"/>
        <end position="719"/>
    </location>
</feature>
<feature type="compositionally biased region" description="Basic and acidic residues" evidence="2">
    <location>
        <begin position="835"/>
        <end position="883"/>
    </location>
</feature>
<feature type="region of interest" description="Disordered" evidence="2">
    <location>
        <begin position="588"/>
        <end position="608"/>
    </location>
</feature>
<feature type="compositionally biased region" description="Basic and acidic residues" evidence="2">
    <location>
        <begin position="897"/>
        <end position="915"/>
    </location>
</feature>
<keyword evidence="1" id="KW-0175">Coiled coil</keyword>
<feature type="compositionally biased region" description="Polar residues" evidence="2">
    <location>
        <begin position="885"/>
        <end position="894"/>
    </location>
</feature>
<feature type="compositionally biased region" description="Basic and acidic residues" evidence="2">
    <location>
        <begin position="520"/>
        <end position="531"/>
    </location>
</feature>
<feature type="compositionally biased region" description="Basic and acidic residues" evidence="2">
    <location>
        <begin position="791"/>
        <end position="804"/>
    </location>
</feature>
<feature type="region of interest" description="Disordered" evidence="2">
    <location>
        <begin position="264"/>
        <end position="293"/>
    </location>
</feature>
<feature type="non-terminal residue" evidence="3">
    <location>
        <position position="1"/>
    </location>
</feature>
<feature type="region of interest" description="Disordered" evidence="2">
    <location>
        <begin position="197"/>
        <end position="223"/>
    </location>
</feature>
<feature type="compositionally biased region" description="Basic and acidic residues" evidence="2">
    <location>
        <begin position="941"/>
        <end position="968"/>
    </location>
</feature>
<feature type="compositionally biased region" description="Basic and acidic residues" evidence="2">
    <location>
        <begin position="1002"/>
        <end position="1059"/>
    </location>
</feature>
<feature type="region of interest" description="Disordered" evidence="2">
    <location>
        <begin position="43"/>
        <end position="106"/>
    </location>
</feature>
<sequence length="1420" mass="163204">ATDKERFNEESQILKPISPSDQRIGDLKNKIKELEDAYTKLSKSAKEEKDKCNEEISNKNNSIEKLLNDNKKLQKENDFQKRPHDTVNKELLDSNNKLEEDNKNLKLENEDLKNELKSLKQKQMVANVQPHDVKKLEKDVLDLKEENENLKNELKSLKTKVEDHKNECDQEKSILVNENNSLKDKLKSTSNELQNLKNKFSKDGKGKEEPISHDSNKLLNENEKLKKDIKELMDKIKSLETSNNEQVPAKIKAENEDLKEKIRMLESKPKDKEQESIVSPDKDTAKSLAREEVPKMLNENTNLKATNDKLNKEIENLKKELENVKSALKGKTSSLESCEKTNSNLLEEIKTLKQDALLLDEKVKETKPQVSKTVDQKDKADLNDMQQLKSNNLELSKENKALNDEINSLKSKLAAMGEKPGQVKPGKEDIDRLKEENAKLLKENKNLNNEIGSLKQSVLGKDVQYIPPQQQESDEIAKLKAVNAKLMKDNDTLNDEIKSLKSKSAGMEGKPGQVKPGTENNEKLKEENSKLQKEVNDLKNEIDKLKQQKGLRIDEKSMGTKQPDSDEIVKLKAENVKLLKDNETLRNENEILKSTTPKTGEKPGKAIPGAEDIMKLKQENAKLLKEKEDLRKEIQKLKVSPGIDGKPLEMKPQIDDTTKLKSENGRLLKENEILKDKLKQSESKTPRSDVSPSKVVIESDNLTKDNKAPTDRINDLEKENKDLKTKLNDLNKSLTNANNKKLECENENKKLQDLLKNAEEAGGISEDELLNMYKNNANKLKDENGKLKERISALEKELDNERASKKQPQQNNEREKSFKGVEKDSMKPSQITVTKKGDQRPKRDDQSKKVQQTDDQPDSVKEVLKSTTEKEKKQLLPSDEKGVKSKTNQLQPISVSKELEAQKIKPTDKKEKLYQIEEDTNTMGIEKEIVSRSKPPLESSSKADKNKDQIAKKRKESRESKSQIDKQRPGSLPDQATSLKKEAGVSITKLQTKRGSPLTKTAHREKDPEIPKTDKPEKFQTQEIYRKHEPTEDGKVSHKETESGYEKEMYHPATKDKKPKDGHRKKRSVTGKSKKIEEDGEKERRSRSPEKMRDYEDKEKERNSRSPGKMRDDEPSYIDGDDRVHKKDARKEKIKVGQGKSDLGKSMRGKPDLDKKGPLSKIKPLSLEEVGEILTTEDIPEMSKEQFPITEHEFKSFADKDYDNELNQLKKKLYEAEKLIDTLNNYINKLKTENMDLKQLKIPKDEIKDKYEDLEKYLDDATKKLNKILQKAIKNGLKSLYLDELEFVHDALNNSMAQRQGRPSTPSRKSPEDLENIISVQEQRIISLMRRLDNYRQHSSEQEKRIMDYSQKVQRFGTSVGLLEMKVESLQYENKQLRDLVSYEKEKSRKLEEILKSVLDNCKCTRKWVLQQNYPDLQNT</sequence>
<name>A0A1B6K933_9HEMI</name>
<feature type="coiled-coil region" evidence="1">
    <location>
        <begin position="1199"/>
        <end position="1271"/>
    </location>
</feature>
<evidence type="ECO:0000256" key="2">
    <source>
        <dbReference type="SAM" id="MobiDB-lite"/>
    </source>
</evidence>
<proteinExistence type="predicted"/>
<feature type="region of interest" description="Disordered" evidence="2">
    <location>
        <begin position="500"/>
        <end position="531"/>
    </location>
</feature>
<feature type="compositionally biased region" description="Basic and acidic residues" evidence="2">
    <location>
        <begin position="1142"/>
        <end position="1157"/>
    </location>
</feature>
<feature type="compositionally biased region" description="Basic and acidic residues" evidence="2">
    <location>
        <begin position="701"/>
        <end position="719"/>
    </location>
</feature>
<dbReference type="EMBL" id="GEBQ01032025">
    <property type="protein sequence ID" value="JAT07952.1"/>
    <property type="molecule type" value="Transcribed_RNA"/>
</dbReference>
<feature type="compositionally biased region" description="Basic and acidic residues" evidence="2">
    <location>
        <begin position="646"/>
        <end position="687"/>
    </location>
</feature>